<comment type="caution">
    <text evidence="14">The sequence shown here is derived from an EMBL/GenBank/DDBJ whole genome shotgun (WGS) entry which is preliminary data.</text>
</comment>
<dbReference type="EMBL" id="QWIO01000059">
    <property type="protein sequence ID" value="RMZ11237.1"/>
    <property type="molecule type" value="Genomic_DNA"/>
</dbReference>
<evidence type="ECO:0000256" key="9">
    <source>
        <dbReference type="PIRSR" id="PIRSR036565-2"/>
    </source>
</evidence>
<dbReference type="Proteomes" id="UP000269539">
    <property type="component" value="Unassembled WGS sequence"/>
</dbReference>
<evidence type="ECO:0000313" key="14">
    <source>
        <dbReference type="EMBL" id="RMZ11237.1"/>
    </source>
</evidence>
<dbReference type="Pfam" id="PF02775">
    <property type="entry name" value="TPP_enzyme_C"/>
    <property type="match status" value="1"/>
</dbReference>
<dbReference type="Gene3D" id="3.40.50.1220">
    <property type="entry name" value="TPP-binding domain"/>
    <property type="match status" value="1"/>
</dbReference>
<reference evidence="14 15" key="1">
    <citation type="journal article" date="2018" name="BMC Genomics">
        <title>Genomic evidence for intraspecific hybridization in a clonal and extremely halotolerant yeast.</title>
        <authorList>
            <person name="Gostincar C."/>
            <person name="Stajich J.E."/>
            <person name="Zupancic J."/>
            <person name="Zalar P."/>
            <person name="Gunde-Cimerman N."/>
        </authorList>
    </citation>
    <scope>NUCLEOTIDE SEQUENCE [LARGE SCALE GENOMIC DNA]</scope>
    <source>
        <strain evidence="14 15">EXF-10513</strain>
    </source>
</reference>
<dbReference type="Pfam" id="PF02776">
    <property type="entry name" value="TPP_enzyme_N"/>
    <property type="match status" value="1"/>
</dbReference>
<keyword evidence="6 9" id="KW-0460">Magnesium</keyword>
<evidence type="ECO:0000259" key="11">
    <source>
        <dbReference type="Pfam" id="PF00205"/>
    </source>
</evidence>
<dbReference type="InterPro" id="IPR011766">
    <property type="entry name" value="TPP_enzyme_TPP-bd"/>
</dbReference>
<dbReference type="PIRSF" id="PIRSF036565">
    <property type="entry name" value="Pyruvt_ip_decrb"/>
    <property type="match status" value="1"/>
</dbReference>
<evidence type="ECO:0000256" key="3">
    <source>
        <dbReference type="ARBA" id="ARBA00014422"/>
    </source>
</evidence>
<dbReference type="PANTHER" id="PTHR43452">
    <property type="entry name" value="PYRUVATE DECARBOXYLASE"/>
    <property type="match status" value="1"/>
</dbReference>
<dbReference type="GO" id="GO:0030976">
    <property type="term" value="F:thiamine pyrophosphate binding"/>
    <property type="evidence" value="ECO:0007669"/>
    <property type="project" value="InterPro"/>
</dbReference>
<keyword evidence="4 9" id="KW-0479">Metal-binding</keyword>
<evidence type="ECO:0000256" key="8">
    <source>
        <dbReference type="ARBA" id="ARBA00023239"/>
    </source>
</evidence>
<evidence type="ECO:0000259" key="13">
    <source>
        <dbReference type="Pfam" id="PF02776"/>
    </source>
</evidence>
<proteinExistence type="inferred from homology"/>
<feature type="binding site" evidence="9">
    <location>
        <position position="469"/>
    </location>
    <ligand>
        <name>Mg(2+)</name>
        <dbReference type="ChEBI" id="CHEBI:18420"/>
    </ligand>
</feature>
<dbReference type="Gene3D" id="3.40.50.970">
    <property type="match status" value="2"/>
</dbReference>
<evidence type="ECO:0000256" key="5">
    <source>
        <dbReference type="ARBA" id="ARBA00022793"/>
    </source>
</evidence>
<dbReference type="InterPro" id="IPR047213">
    <property type="entry name" value="TPP_PYR_PDC_IPDC-like"/>
</dbReference>
<keyword evidence="8" id="KW-0456">Lyase</keyword>
<dbReference type="InterPro" id="IPR012000">
    <property type="entry name" value="Thiamin_PyroP_enz_cen_dom"/>
</dbReference>
<dbReference type="PANTHER" id="PTHR43452:SF30">
    <property type="entry name" value="PYRUVATE DECARBOXYLASE ISOZYME 1-RELATED"/>
    <property type="match status" value="1"/>
</dbReference>
<feature type="domain" description="Thiamine pyrophosphate enzyme TPP-binding" evidence="12">
    <location>
        <begin position="399"/>
        <end position="503"/>
    </location>
</feature>
<comment type="cofactor">
    <cofactor evidence="9">
        <name>Mg(2+)</name>
        <dbReference type="ChEBI" id="CHEBI:18420"/>
    </cofactor>
    <text evidence="9">Binds 1 Mg(2+) per subunit.</text>
</comment>
<protein>
    <recommendedName>
        <fullName evidence="3">Pyruvate decarboxylase</fullName>
    </recommendedName>
</protein>
<accession>A0A3M7HDK3</accession>
<dbReference type="FunFam" id="3.40.50.970:FF:000024">
    <property type="entry name" value="Pyruvate decarboxylase isozyme"/>
    <property type="match status" value="1"/>
</dbReference>
<dbReference type="InterPro" id="IPR029061">
    <property type="entry name" value="THDP-binding"/>
</dbReference>
<feature type="domain" description="Thiamine pyrophosphate enzyme N-terminal TPP-binding" evidence="13">
    <location>
        <begin position="5"/>
        <end position="109"/>
    </location>
</feature>
<dbReference type="InterPro" id="IPR012001">
    <property type="entry name" value="Thiamin_PyroP_enz_TPP-bd_dom"/>
</dbReference>
<evidence type="ECO:0000256" key="7">
    <source>
        <dbReference type="ARBA" id="ARBA00023052"/>
    </source>
</evidence>
<comment type="cofactor">
    <cofactor evidence="1">
        <name>thiamine diphosphate</name>
        <dbReference type="ChEBI" id="CHEBI:58937"/>
    </cofactor>
</comment>
<comment type="similarity">
    <text evidence="2 10">Belongs to the TPP enzyme family.</text>
</comment>
<dbReference type="Pfam" id="PF00205">
    <property type="entry name" value="TPP_enzyme_M"/>
    <property type="match status" value="1"/>
</dbReference>
<feature type="domain" description="Thiamine pyrophosphate enzyme central" evidence="11">
    <location>
        <begin position="198"/>
        <end position="334"/>
    </location>
</feature>
<evidence type="ECO:0000256" key="2">
    <source>
        <dbReference type="ARBA" id="ARBA00007812"/>
    </source>
</evidence>
<dbReference type="AlphaFoldDB" id="A0A3M7HDK3"/>
<gene>
    <name evidence="14" type="ORF">D0864_01050</name>
</gene>
<dbReference type="VEuPathDB" id="FungiDB:BTJ68_07456"/>
<dbReference type="InterPro" id="IPR029035">
    <property type="entry name" value="DHS-like_NAD/FAD-binding_dom"/>
</dbReference>
<keyword evidence="5" id="KW-0210">Decarboxylase</keyword>
<evidence type="ECO:0000256" key="1">
    <source>
        <dbReference type="ARBA" id="ARBA00001964"/>
    </source>
</evidence>
<dbReference type="CDD" id="cd02005">
    <property type="entry name" value="TPP_PDC_IPDC"/>
    <property type="match status" value="1"/>
</dbReference>
<evidence type="ECO:0000256" key="6">
    <source>
        <dbReference type="ARBA" id="ARBA00022842"/>
    </source>
</evidence>
<evidence type="ECO:0000256" key="4">
    <source>
        <dbReference type="ARBA" id="ARBA00022723"/>
    </source>
</evidence>
<organism evidence="14 15">
    <name type="scientific">Hortaea werneckii</name>
    <name type="common">Black yeast</name>
    <name type="synonym">Cladosporium werneckii</name>
    <dbReference type="NCBI Taxonomy" id="91943"/>
    <lineage>
        <taxon>Eukaryota</taxon>
        <taxon>Fungi</taxon>
        <taxon>Dikarya</taxon>
        <taxon>Ascomycota</taxon>
        <taxon>Pezizomycotina</taxon>
        <taxon>Dothideomycetes</taxon>
        <taxon>Dothideomycetidae</taxon>
        <taxon>Mycosphaerellales</taxon>
        <taxon>Teratosphaeriaceae</taxon>
        <taxon>Hortaea</taxon>
    </lineage>
</organism>
<dbReference type="InterPro" id="IPR047214">
    <property type="entry name" value="TPP_PDC_IPDC"/>
</dbReference>
<dbReference type="GO" id="GO:0005829">
    <property type="term" value="C:cytosol"/>
    <property type="evidence" value="ECO:0007669"/>
    <property type="project" value="TreeGrafter"/>
</dbReference>
<sequence length="571" mass="61612">MAEITIGHYLFSRLAELGIKTVWGVPGDYELALLDLIGEAGVQFSGNANELIAGYAADGHVNGAGALVTTFGPGELSAYCAHAGAFAEFVPVCHVVGYPGVTAMKNHTLMHHTLGTGDFDMYHEMVKHISVDAAILTDPATAADDIDRCLNAMLYESRPVYIGVPVDMSHRIISSIGLKTLLVRQLPPNDTNEESNVIQEIQSRLIASRYPIIILDGNCVRNWCTDLANRLAKSTGYAFFTTCMGKGGADETLPNFAGVYQGGGSLPAVRKAVEERADCVIWLGSYRTDFNTGEFTDNVRESLIIDLQRFHTQMGGKKYSTGIKGVLKALLRELKASNVSRPPAKIDWDVYPVPARTSNELNQDYLWSALTKLFKPGDIVVGETGTSAFGLSGSKLPRGCNMYNQTVFGSIGYAGPSSAGAFQAAKDTGTFKRGILVTGEGSLQLTAQFFADSLKLDHKPIVFVLNNNGYTVERLIHGKDASYNTLPLWDYKALASVFGPKHATKYYGPIRTCQALDHLLADQAFNACESFQLVELILPGLDAPVSVRLTTEAVEAFNNNKNAAGSKTVGG</sequence>
<dbReference type="SUPFAM" id="SSF52518">
    <property type="entry name" value="Thiamin diphosphate-binding fold (THDP-binding)"/>
    <property type="match status" value="2"/>
</dbReference>
<dbReference type="CDD" id="cd07038">
    <property type="entry name" value="TPP_PYR_PDC_IPDC_like"/>
    <property type="match status" value="1"/>
</dbReference>
<dbReference type="GO" id="GO:0000949">
    <property type="term" value="P:aromatic amino acid family catabolic process to alcohol via Ehrlich pathway"/>
    <property type="evidence" value="ECO:0007669"/>
    <property type="project" value="TreeGrafter"/>
</dbReference>
<dbReference type="InterPro" id="IPR012110">
    <property type="entry name" value="PDC/IPDC-like"/>
</dbReference>
<dbReference type="SUPFAM" id="SSF52467">
    <property type="entry name" value="DHS-like NAD/FAD-binding domain"/>
    <property type="match status" value="1"/>
</dbReference>
<evidence type="ECO:0000259" key="12">
    <source>
        <dbReference type="Pfam" id="PF02775"/>
    </source>
</evidence>
<evidence type="ECO:0000256" key="10">
    <source>
        <dbReference type="RuleBase" id="RU362132"/>
    </source>
</evidence>
<feature type="binding site" evidence="9">
    <location>
        <position position="467"/>
    </location>
    <ligand>
        <name>Mg(2+)</name>
        <dbReference type="ChEBI" id="CHEBI:18420"/>
    </ligand>
</feature>
<name>A0A3M7HDK3_HORWE</name>
<evidence type="ECO:0000313" key="15">
    <source>
        <dbReference type="Proteomes" id="UP000269539"/>
    </source>
</evidence>
<keyword evidence="7 10" id="KW-0786">Thiamine pyrophosphate</keyword>
<dbReference type="GO" id="GO:0000287">
    <property type="term" value="F:magnesium ion binding"/>
    <property type="evidence" value="ECO:0007669"/>
    <property type="project" value="InterPro"/>
</dbReference>
<dbReference type="GO" id="GO:0005634">
    <property type="term" value="C:nucleus"/>
    <property type="evidence" value="ECO:0007669"/>
    <property type="project" value="TreeGrafter"/>
</dbReference>
<dbReference type="GO" id="GO:0004737">
    <property type="term" value="F:pyruvate decarboxylase activity"/>
    <property type="evidence" value="ECO:0007669"/>
    <property type="project" value="TreeGrafter"/>
</dbReference>